<dbReference type="EMBL" id="CP006850">
    <property type="protein sequence ID" value="AHH19969.1"/>
    <property type="molecule type" value="Genomic_DNA"/>
</dbReference>
<proteinExistence type="predicted"/>
<dbReference type="PATRIC" id="fig|1415166.3.peg.5346"/>
<evidence type="ECO:0000256" key="1">
    <source>
        <dbReference type="SAM" id="MobiDB-lite"/>
    </source>
</evidence>
<dbReference type="STRING" id="1415166.NONO_c51850"/>
<dbReference type="eggNOG" id="ENOG5031DJF">
    <property type="taxonomic scope" value="Bacteria"/>
</dbReference>
<protein>
    <recommendedName>
        <fullName evidence="4">Mce-associated membrane protein</fullName>
    </recommendedName>
</protein>
<organism evidence="2 3">
    <name type="scientific">Nocardia nova SH22a</name>
    <dbReference type="NCBI Taxonomy" id="1415166"/>
    <lineage>
        <taxon>Bacteria</taxon>
        <taxon>Bacillati</taxon>
        <taxon>Actinomycetota</taxon>
        <taxon>Actinomycetes</taxon>
        <taxon>Mycobacteriales</taxon>
        <taxon>Nocardiaceae</taxon>
        <taxon>Nocardia</taxon>
    </lineage>
</organism>
<evidence type="ECO:0008006" key="4">
    <source>
        <dbReference type="Google" id="ProtNLM"/>
    </source>
</evidence>
<feature type="region of interest" description="Disordered" evidence="1">
    <location>
        <begin position="1"/>
        <end position="42"/>
    </location>
</feature>
<dbReference type="RefSeq" id="WP_081769760.1">
    <property type="nucleotide sequence ID" value="NZ_CP006850.1"/>
</dbReference>
<name>W5TLG1_9NOCA</name>
<evidence type="ECO:0000313" key="3">
    <source>
        <dbReference type="Proteomes" id="UP000019150"/>
    </source>
</evidence>
<dbReference type="AlphaFoldDB" id="W5TLG1"/>
<reference evidence="2 3" key="1">
    <citation type="journal article" date="2014" name="Appl. Environ. Microbiol.">
        <title>Insights into the Microbial Degradation of Rubber and Gutta-Percha by Analysis of the Complete Genome of Nocardia nova SH22a.</title>
        <authorList>
            <person name="Luo Q."/>
            <person name="Hiessl S."/>
            <person name="Poehlein A."/>
            <person name="Daniel R."/>
            <person name="Steinbuchel A."/>
        </authorList>
    </citation>
    <scope>NUCLEOTIDE SEQUENCE [LARGE SCALE GENOMIC DNA]</scope>
    <source>
        <strain evidence="2">SH22a</strain>
    </source>
</reference>
<dbReference type="HOGENOM" id="CLU_085734_0_0_11"/>
<sequence>MTTPDLEETATPRQESAADEHGAGERTAASRPEAPPSRASRTVSISLSTVLRAGTCAVLLVALAVSTAAWWSARGDLRAEHAAGAARDHAQRVAMDYAIGASNIDDADFNGWVGRLKANTTPQLANKFDATAPKLQQILAPLKWKSSARPIATTIASESGGVYKVNAFIGVNSTSAQSPDGGQTTVTYTVTVDSGDDWKVSDVGGLDGALPVK</sequence>
<dbReference type="KEGG" id="nno:NONO_c51850"/>
<gene>
    <name evidence="2" type="ORF">NONO_c51850</name>
</gene>
<keyword evidence="3" id="KW-1185">Reference proteome</keyword>
<dbReference type="Proteomes" id="UP000019150">
    <property type="component" value="Chromosome"/>
</dbReference>
<evidence type="ECO:0000313" key="2">
    <source>
        <dbReference type="EMBL" id="AHH19969.1"/>
    </source>
</evidence>
<feature type="compositionally biased region" description="Low complexity" evidence="1">
    <location>
        <begin position="25"/>
        <end position="42"/>
    </location>
</feature>
<accession>W5TLG1</accession>